<proteinExistence type="predicted"/>
<feature type="compositionally biased region" description="Basic and acidic residues" evidence="1">
    <location>
        <begin position="218"/>
        <end position="232"/>
    </location>
</feature>
<name>A0A135TFD8_9PEZI</name>
<gene>
    <name evidence="2" type="ORF">CSIM01_12665</name>
</gene>
<comment type="caution">
    <text evidence="2">The sequence shown here is derived from an EMBL/GenBank/DDBJ whole genome shotgun (WGS) entry which is preliminary data.</text>
</comment>
<dbReference type="AlphaFoldDB" id="A0A135TFD8"/>
<dbReference type="EMBL" id="JFBX01000180">
    <property type="protein sequence ID" value="KXH46840.1"/>
    <property type="molecule type" value="Genomic_DNA"/>
</dbReference>
<evidence type="ECO:0000313" key="2">
    <source>
        <dbReference type="EMBL" id="KXH46840.1"/>
    </source>
</evidence>
<evidence type="ECO:0000313" key="3">
    <source>
        <dbReference type="Proteomes" id="UP000070328"/>
    </source>
</evidence>
<dbReference type="Proteomes" id="UP000070328">
    <property type="component" value="Unassembled WGS sequence"/>
</dbReference>
<sequence>MNIRAREQRPKRGVASISDRNPQGYEHKPGAKLSAWGGIVALACSQEIDTRPSGEGFQNSSRRRRRRVSRRGITAASKGWAAPPSRRFICDEGGVFDVNLSLEGLFLLSTPSGILREGWTTTGSPRVIGRRAQDYTDFLLHKARPQSQAPCVVSALNRGALARADWGPVSHWPIGFTVMGSMAKGRVSRTGLEASNTPLTARRGLWTEARSMTSVKHQAPEHSRKDTRRADRTLSTTVKVMSRGSVPESSD</sequence>
<protein>
    <submittedName>
        <fullName evidence="2">Uncharacterized protein</fullName>
    </submittedName>
</protein>
<organism evidence="2 3">
    <name type="scientific">Colletotrichum simmondsii</name>
    <dbReference type="NCBI Taxonomy" id="703756"/>
    <lineage>
        <taxon>Eukaryota</taxon>
        <taxon>Fungi</taxon>
        <taxon>Dikarya</taxon>
        <taxon>Ascomycota</taxon>
        <taxon>Pezizomycotina</taxon>
        <taxon>Sordariomycetes</taxon>
        <taxon>Hypocreomycetidae</taxon>
        <taxon>Glomerellales</taxon>
        <taxon>Glomerellaceae</taxon>
        <taxon>Colletotrichum</taxon>
        <taxon>Colletotrichum acutatum species complex</taxon>
    </lineage>
</organism>
<accession>A0A135TFD8</accession>
<feature type="compositionally biased region" description="Basic and acidic residues" evidence="1">
    <location>
        <begin position="1"/>
        <end position="10"/>
    </location>
</feature>
<evidence type="ECO:0000256" key="1">
    <source>
        <dbReference type="SAM" id="MobiDB-lite"/>
    </source>
</evidence>
<keyword evidence="3" id="KW-1185">Reference proteome</keyword>
<feature type="region of interest" description="Disordered" evidence="1">
    <location>
        <begin position="203"/>
        <end position="251"/>
    </location>
</feature>
<reference evidence="2 3" key="1">
    <citation type="submission" date="2014-02" db="EMBL/GenBank/DDBJ databases">
        <title>The genome sequence of Colletotrichum simmondsii CBS122122.</title>
        <authorList>
            <person name="Baroncelli R."/>
            <person name="Thon M.R."/>
        </authorList>
    </citation>
    <scope>NUCLEOTIDE SEQUENCE [LARGE SCALE GENOMIC DNA]</scope>
    <source>
        <strain evidence="2 3">CBS122122</strain>
    </source>
</reference>
<feature type="compositionally biased region" description="Basic residues" evidence="1">
    <location>
        <begin position="61"/>
        <end position="70"/>
    </location>
</feature>
<feature type="region of interest" description="Disordered" evidence="1">
    <location>
        <begin position="51"/>
        <end position="78"/>
    </location>
</feature>
<feature type="region of interest" description="Disordered" evidence="1">
    <location>
        <begin position="1"/>
        <end position="28"/>
    </location>
</feature>